<keyword evidence="2" id="KW-1003">Cell membrane</keyword>
<evidence type="ECO:0000256" key="9">
    <source>
        <dbReference type="ARBA" id="ARBA00029447"/>
    </source>
</evidence>
<evidence type="ECO:0000256" key="4">
    <source>
        <dbReference type="ARBA" id="ARBA00022500"/>
    </source>
</evidence>
<reference evidence="14" key="1">
    <citation type="submission" date="2022-11" db="EMBL/GenBank/DDBJ databases">
        <title>Taxonomic description of a new Pseudomonas species.</title>
        <authorList>
            <person name="Tambong J.T."/>
        </authorList>
    </citation>
    <scope>NUCLEOTIDE SEQUENCE</scope>
    <source>
        <strain evidence="14">S1Bt42</strain>
    </source>
</reference>
<dbReference type="InterPro" id="IPR003660">
    <property type="entry name" value="HAMP_dom"/>
</dbReference>
<dbReference type="CDD" id="cd06225">
    <property type="entry name" value="HAMP"/>
    <property type="match status" value="1"/>
</dbReference>
<dbReference type="PROSITE" id="PS50885">
    <property type="entry name" value="HAMP"/>
    <property type="match status" value="1"/>
</dbReference>
<dbReference type="Proteomes" id="UP001164116">
    <property type="component" value="Chromosome"/>
</dbReference>
<protein>
    <submittedName>
        <fullName evidence="14">Methyl-accepting chemotaxis protein</fullName>
    </submittedName>
</protein>
<feature type="domain" description="Methyl-accepting transducer" evidence="12">
    <location>
        <begin position="391"/>
        <end position="627"/>
    </location>
</feature>
<feature type="transmembrane region" description="Helical" evidence="11">
    <location>
        <begin position="12"/>
        <end position="35"/>
    </location>
</feature>
<keyword evidence="8 10" id="KW-0807">Transducer</keyword>
<evidence type="ECO:0000256" key="7">
    <source>
        <dbReference type="ARBA" id="ARBA00023136"/>
    </source>
</evidence>
<evidence type="ECO:0000256" key="2">
    <source>
        <dbReference type="ARBA" id="ARBA00022475"/>
    </source>
</evidence>
<dbReference type="SMART" id="SM00283">
    <property type="entry name" value="MA"/>
    <property type="match status" value="1"/>
</dbReference>
<evidence type="ECO:0000256" key="1">
    <source>
        <dbReference type="ARBA" id="ARBA00004651"/>
    </source>
</evidence>
<dbReference type="SUPFAM" id="SSF58104">
    <property type="entry name" value="Methyl-accepting chemotaxis protein (MCP) signaling domain"/>
    <property type="match status" value="1"/>
</dbReference>
<keyword evidence="3" id="KW-0488">Methylation</keyword>
<dbReference type="CDD" id="cd11386">
    <property type="entry name" value="MCP_signal"/>
    <property type="match status" value="1"/>
</dbReference>
<dbReference type="PANTHER" id="PTHR32089">
    <property type="entry name" value="METHYL-ACCEPTING CHEMOTAXIS PROTEIN MCPB"/>
    <property type="match status" value="1"/>
</dbReference>
<evidence type="ECO:0000256" key="6">
    <source>
        <dbReference type="ARBA" id="ARBA00022989"/>
    </source>
</evidence>
<accession>A0ABY6QLW3</accession>
<dbReference type="Gene3D" id="3.30.450.20">
    <property type="entry name" value="PAS domain"/>
    <property type="match status" value="1"/>
</dbReference>
<evidence type="ECO:0000259" key="13">
    <source>
        <dbReference type="PROSITE" id="PS50885"/>
    </source>
</evidence>
<comment type="subcellular location">
    <subcellularLocation>
        <location evidence="1">Cell membrane</location>
        <topology evidence="1">Multi-pass membrane protein</topology>
    </subcellularLocation>
</comment>
<evidence type="ECO:0000256" key="8">
    <source>
        <dbReference type="ARBA" id="ARBA00023224"/>
    </source>
</evidence>
<keyword evidence="4" id="KW-0145">Chemotaxis</keyword>
<evidence type="ECO:0000259" key="12">
    <source>
        <dbReference type="PROSITE" id="PS50111"/>
    </source>
</evidence>
<keyword evidence="7 11" id="KW-0472">Membrane</keyword>
<organism evidence="14 15">
    <name type="scientific">Pseudomonas quebecensis</name>
    <dbReference type="NCBI Taxonomy" id="2995174"/>
    <lineage>
        <taxon>Bacteria</taxon>
        <taxon>Pseudomonadati</taxon>
        <taxon>Pseudomonadota</taxon>
        <taxon>Gammaproteobacteria</taxon>
        <taxon>Pseudomonadales</taxon>
        <taxon>Pseudomonadaceae</taxon>
        <taxon>Pseudomonas</taxon>
    </lineage>
</organism>
<dbReference type="Gene3D" id="1.10.287.950">
    <property type="entry name" value="Methyl-accepting chemotaxis protein"/>
    <property type="match status" value="1"/>
</dbReference>
<proteinExistence type="inferred from homology"/>
<feature type="transmembrane region" description="Helical" evidence="11">
    <location>
        <begin position="308"/>
        <end position="331"/>
    </location>
</feature>
<evidence type="ECO:0000313" key="15">
    <source>
        <dbReference type="Proteomes" id="UP001164116"/>
    </source>
</evidence>
<dbReference type="InterPro" id="IPR004089">
    <property type="entry name" value="MCPsignal_dom"/>
</dbReference>
<dbReference type="Pfam" id="PF00672">
    <property type="entry name" value="HAMP"/>
    <property type="match status" value="1"/>
</dbReference>
<keyword evidence="6 11" id="KW-1133">Transmembrane helix</keyword>
<feature type="domain" description="HAMP" evidence="13">
    <location>
        <begin position="332"/>
        <end position="386"/>
    </location>
</feature>
<dbReference type="EMBL" id="CP112866">
    <property type="protein sequence ID" value="UZW20839.1"/>
    <property type="molecule type" value="Genomic_DNA"/>
</dbReference>
<evidence type="ECO:0000256" key="3">
    <source>
        <dbReference type="ARBA" id="ARBA00022481"/>
    </source>
</evidence>
<evidence type="ECO:0000313" key="14">
    <source>
        <dbReference type="EMBL" id="UZW20839.1"/>
    </source>
</evidence>
<sequence>MPPLRSIQARYTLFLVLFVLVLFVLTIVGIGQLVAPTLRHTEEQVVLNRIDEVAKTIQGELNKVQAQQRSITQTIALLDSDAIDKVLPGLVDQYGELKVFGGGIWPLPNQRTPGRNKHSTFWHRDASGKLAVNTFWNSDPAPNYYDQSWYKGGLASPRGQCAWAAAYKDDASQEPRTNCAMAIQRDGAAYGVATIDVTLGFFNELVASKEKDISGQMLIVEGDGKIISNSTRLNSPVVLKNISELTATSAFASQVSKALAHRDQGLQRSEFDNGGVASTFYMRPIEGTPWFLATALPTSLITAQRDDVLGTLALLQIPMVLLLVLLAAYAIRKLVQRMKTLKANIDALSTGDADLTRRITIRAEDELGAIGHSVNRFIVYLQNMIGEVTQATAAMSTGLEQLQRTSAQTNQILVRHASETDQTVTAITEMSSTADTVAQNAAETAAFTQRANEHADRSRVVVGEASSSVGALIGEVASATHTVENMRQDAARITETLEVIGAIAGQTNLLALNAAIEAARAGEQGRGFAVVADEVRALAARTQASTSQINEMLTRLTTGVNSSVAAMENTQASCQSAADATARVNTGLDEMAGSVSHINNLSTQIATAAEQQSAVTEEINRSMVQIRQMVEALVQSGHATENNTQSLLEANGRVISLMSRFKVR</sequence>
<evidence type="ECO:0000256" key="11">
    <source>
        <dbReference type="SAM" id="Phobius"/>
    </source>
</evidence>
<dbReference type="InterPro" id="IPR033479">
    <property type="entry name" value="dCache_1"/>
</dbReference>
<keyword evidence="15" id="KW-1185">Reference proteome</keyword>
<dbReference type="RefSeq" id="WP_181077794.1">
    <property type="nucleotide sequence ID" value="NZ_CP112866.1"/>
</dbReference>
<keyword evidence="5 11" id="KW-0812">Transmembrane</keyword>
<comment type="similarity">
    <text evidence="9">Belongs to the methyl-accepting chemotaxis (MCP) protein family.</text>
</comment>
<evidence type="ECO:0000256" key="10">
    <source>
        <dbReference type="PROSITE-ProRule" id="PRU00284"/>
    </source>
</evidence>
<evidence type="ECO:0000256" key="5">
    <source>
        <dbReference type="ARBA" id="ARBA00022692"/>
    </source>
</evidence>
<dbReference type="PANTHER" id="PTHR32089:SF55">
    <property type="entry name" value="METHYL ACCEPTING SENSORY TRANSDUCER WITH CACHE_2 SMALL MOLECULE BINDING DOMAIN"/>
    <property type="match status" value="1"/>
</dbReference>
<dbReference type="SMART" id="SM00304">
    <property type="entry name" value="HAMP"/>
    <property type="match status" value="1"/>
</dbReference>
<dbReference type="Pfam" id="PF00015">
    <property type="entry name" value="MCPsignal"/>
    <property type="match status" value="1"/>
</dbReference>
<gene>
    <name evidence="14" type="ORF">OSC50_11030</name>
</gene>
<dbReference type="Pfam" id="PF02743">
    <property type="entry name" value="dCache_1"/>
    <property type="match status" value="1"/>
</dbReference>
<name>A0ABY6QLW3_9PSED</name>
<dbReference type="PROSITE" id="PS50111">
    <property type="entry name" value="CHEMOTAXIS_TRANSDUC_2"/>
    <property type="match status" value="1"/>
</dbReference>